<keyword evidence="3" id="KW-1185">Reference proteome</keyword>
<proteinExistence type="predicted"/>
<dbReference type="Proteomes" id="UP000245946">
    <property type="component" value="Unassembled WGS sequence"/>
</dbReference>
<dbReference type="AlphaFoldDB" id="A0A316ZDS0"/>
<dbReference type="EMBL" id="KZ819291">
    <property type="protein sequence ID" value="PWN98383.1"/>
    <property type="molecule type" value="Genomic_DNA"/>
</dbReference>
<gene>
    <name evidence="2" type="ORF">FA09DRAFT_261275</name>
</gene>
<dbReference type="GeneID" id="37267290"/>
<feature type="compositionally biased region" description="Basic residues" evidence="1">
    <location>
        <begin position="385"/>
        <end position="406"/>
    </location>
</feature>
<organism evidence="2 3">
    <name type="scientific">Tilletiopsis washingtonensis</name>
    <dbReference type="NCBI Taxonomy" id="58919"/>
    <lineage>
        <taxon>Eukaryota</taxon>
        <taxon>Fungi</taxon>
        <taxon>Dikarya</taxon>
        <taxon>Basidiomycota</taxon>
        <taxon>Ustilaginomycotina</taxon>
        <taxon>Exobasidiomycetes</taxon>
        <taxon>Entylomatales</taxon>
        <taxon>Entylomatales incertae sedis</taxon>
        <taxon>Tilletiopsis</taxon>
    </lineage>
</organism>
<evidence type="ECO:0000313" key="2">
    <source>
        <dbReference type="EMBL" id="PWN98383.1"/>
    </source>
</evidence>
<feature type="region of interest" description="Disordered" evidence="1">
    <location>
        <begin position="17"/>
        <end position="113"/>
    </location>
</feature>
<feature type="compositionally biased region" description="Basic residues" evidence="1">
    <location>
        <begin position="18"/>
        <end position="35"/>
    </location>
</feature>
<name>A0A316ZDS0_9BASI</name>
<protein>
    <submittedName>
        <fullName evidence="2">Uncharacterized protein</fullName>
    </submittedName>
</protein>
<sequence>MAALARRDLGDVGVAGHARQRRVAAGARRGRRGRVVARMPQRQTQRRERRGLRQERRRRRRDLDCRHRRGERRGRQRAAAARRRGRRGLGSALAAVGRRARRGRGSGGSGGSGGVVLAAASGAGEALEDAHGREAGLGLALDGCGCGHGCGGLGRRRRRAQRLGAGGAAEARALTHHGGGEGLCALHGRRGHGAAARRVLAAAAAQRRRRGHVGQRLARQVGAALEARQRTQADVALDGAQLGLVAVAAGAGAAAAAAAAGGADECGTAARTHPRAQHGAEHAQALAREVLGGRILGRRRRRRDKDAPGPRTGGRVGVEAHGPRIQRLAAGVQQRDDEGAAALRVARDGQQRPGVRLEAGGRDRCGGGAREEDGRRRRAAGGAQHGRRQRRRDGRHTRDAARRRHARDGARRGQAVEVRRHGLHAGRAAVRRRGGVCGEASGGGGREAGGAVRSAGRRGAAGLAWLWLRCAAPPRQVLSQARKDLRRMAGGASNVRRPRLARAPRTAAPACSL</sequence>
<feature type="compositionally biased region" description="Basic and acidic residues" evidence="1">
    <location>
        <begin position="359"/>
        <end position="375"/>
    </location>
</feature>
<feature type="compositionally biased region" description="Low complexity" evidence="1">
    <location>
        <begin position="503"/>
        <end position="513"/>
    </location>
</feature>
<feature type="compositionally biased region" description="Basic residues" evidence="1">
    <location>
        <begin position="47"/>
        <end position="87"/>
    </location>
</feature>
<feature type="region of interest" description="Disordered" evidence="1">
    <location>
        <begin position="345"/>
        <end position="416"/>
    </location>
</feature>
<feature type="region of interest" description="Disordered" evidence="1">
    <location>
        <begin position="489"/>
        <end position="513"/>
    </location>
</feature>
<evidence type="ECO:0000256" key="1">
    <source>
        <dbReference type="SAM" id="MobiDB-lite"/>
    </source>
</evidence>
<feature type="region of interest" description="Disordered" evidence="1">
    <location>
        <begin position="291"/>
        <end position="324"/>
    </location>
</feature>
<reference evidence="2 3" key="1">
    <citation type="journal article" date="2018" name="Mol. Biol. Evol.">
        <title>Broad Genomic Sampling Reveals a Smut Pathogenic Ancestry of the Fungal Clade Ustilaginomycotina.</title>
        <authorList>
            <person name="Kijpornyongpan T."/>
            <person name="Mondo S.J."/>
            <person name="Barry K."/>
            <person name="Sandor L."/>
            <person name="Lee J."/>
            <person name="Lipzen A."/>
            <person name="Pangilinan J."/>
            <person name="LaButti K."/>
            <person name="Hainaut M."/>
            <person name="Henrissat B."/>
            <person name="Grigoriev I.V."/>
            <person name="Spatafora J.W."/>
            <person name="Aime M.C."/>
        </authorList>
    </citation>
    <scope>NUCLEOTIDE SEQUENCE [LARGE SCALE GENOMIC DNA]</scope>
    <source>
        <strain evidence="2 3">MCA 4186</strain>
    </source>
</reference>
<dbReference type="RefSeq" id="XP_025598662.1">
    <property type="nucleotide sequence ID" value="XM_025739744.1"/>
</dbReference>
<accession>A0A316ZDS0</accession>
<evidence type="ECO:0000313" key="3">
    <source>
        <dbReference type="Proteomes" id="UP000245946"/>
    </source>
</evidence>